<evidence type="ECO:0000256" key="2">
    <source>
        <dbReference type="ARBA" id="ARBA00005814"/>
    </source>
</evidence>
<gene>
    <name evidence="11" type="ORF">DERP_013615</name>
</gene>
<comment type="similarity">
    <text evidence="2">Belongs to the ABC transporter superfamily. ABCG family. Eye pigment precursor importer (TC 3.A.1.204) subfamily.</text>
</comment>
<name>A0ABQ8IPS4_DERPT</name>
<feature type="transmembrane region" description="Helical" evidence="9">
    <location>
        <begin position="3317"/>
        <end position="3342"/>
    </location>
</feature>
<feature type="transmembrane region" description="Helical" evidence="9">
    <location>
        <begin position="2395"/>
        <end position="2417"/>
    </location>
</feature>
<proteinExistence type="inferred from homology"/>
<evidence type="ECO:0000313" key="12">
    <source>
        <dbReference type="Proteomes" id="UP000887458"/>
    </source>
</evidence>
<feature type="transmembrane region" description="Helical" evidence="9">
    <location>
        <begin position="621"/>
        <end position="643"/>
    </location>
</feature>
<feature type="transmembrane region" description="Helical" evidence="9">
    <location>
        <begin position="2552"/>
        <end position="2578"/>
    </location>
</feature>
<feature type="transmembrane region" description="Helical" evidence="9">
    <location>
        <begin position="3062"/>
        <end position="3080"/>
    </location>
</feature>
<feature type="domain" description="ABC transporter" evidence="10">
    <location>
        <begin position="3412"/>
        <end position="3647"/>
    </location>
</feature>
<feature type="transmembrane region" description="Helical" evidence="9">
    <location>
        <begin position="1830"/>
        <end position="1857"/>
    </location>
</feature>
<evidence type="ECO:0000256" key="6">
    <source>
        <dbReference type="ARBA" id="ARBA00022840"/>
    </source>
</evidence>
<dbReference type="InterPro" id="IPR003439">
    <property type="entry name" value="ABC_transporter-like_ATP-bd"/>
</dbReference>
<feature type="transmembrane region" description="Helical" evidence="9">
    <location>
        <begin position="3863"/>
        <end position="3886"/>
    </location>
</feature>
<evidence type="ECO:0000256" key="8">
    <source>
        <dbReference type="ARBA" id="ARBA00023136"/>
    </source>
</evidence>
<feature type="transmembrane region" description="Helical" evidence="9">
    <location>
        <begin position="1903"/>
        <end position="1923"/>
    </location>
</feature>
<feature type="transmembrane region" description="Helical" evidence="9">
    <location>
        <begin position="4181"/>
        <end position="4207"/>
    </location>
</feature>
<dbReference type="InterPro" id="IPR013525">
    <property type="entry name" value="ABC2_TM"/>
</dbReference>
<keyword evidence="12" id="KW-1185">Reference proteome</keyword>
<feature type="transmembrane region" description="Helical" evidence="9">
    <location>
        <begin position="4272"/>
        <end position="4296"/>
    </location>
</feature>
<feature type="transmembrane region" description="Helical" evidence="9">
    <location>
        <begin position="3892"/>
        <end position="3909"/>
    </location>
</feature>
<dbReference type="PROSITE" id="PS00211">
    <property type="entry name" value="ABC_TRANSPORTER_1"/>
    <property type="match status" value="8"/>
</dbReference>
<feature type="domain" description="ABC transporter" evidence="10">
    <location>
        <begin position="2075"/>
        <end position="2316"/>
    </location>
</feature>
<dbReference type="InterPro" id="IPR027417">
    <property type="entry name" value="P-loop_NTPase"/>
</dbReference>
<feature type="domain" description="ABC transporter" evidence="10">
    <location>
        <begin position="4357"/>
        <end position="4607"/>
    </location>
</feature>
<reference evidence="11 12" key="2">
    <citation type="journal article" date="2022" name="Mol. Biol. Evol.">
        <title>Comparative Genomics Reveals Insights into the Divergent Evolution of Astigmatic Mites and Household Pest Adaptations.</title>
        <authorList>
            <person name="Xiong Q."/>
            <person name="Wan A.T."/>
            <person name="Liu X."/>
            <person name="Fung C.S."/>
            <person name="Xiao X."/>
            <person name="Malainual N."/>
            <person name="Hou J."/>
            <person name="Wang L."/>
            <person name="Wang M."/>
            <person name="Yang K.Y."/>
            <person name="Cui Y."/>
            <person name="Leung E.L."/>
            <person name="Nong W."/>
            <person name="Shin S.K."/>
            <person name="Au S.W."/>
            <person name="Jeong K.Y."/>
            <person name="Chew F.T."/>
            <person name="Hui J.H."/>
            <person name="Leung T.F."/>
            <person name="Tungtrongchitr A."/>
            <person name="Zhong N."/>
            <person name="Liu Z."/>
            <person name="Tsui S.K."/>
        </authorList>
    </citation>
    <scope>NUCLEOTIDE SEQUENCE [LARGE SCALE GENOMIC DNA]</scope>
    <source>
        <strain evidence="11">Derp</strain>
    </source>
</reference>
<feature type="transmembrane region" description="Helical" evidence="9">
    <location>
        <begin position="3161"/>
        <end position="3188"/>
    </location>
</feature>
<dbReference type="PROSITE" id="PS50893">
    <property type="entry name" value="ABC_TRANSPORTER_2"/>
    <property type="match status" value="8"/>
</dbReference>
<dbReference type="Pfam" id="PF01061">
    <property type="entry name" value="ABC2_membrane"/>
    <property type="match status" value="6"/>
</dbReference>
<feature type="domain" description="ABC transporter" evidence="10">
    <location>
        <begin position="1397"/>
        <end position="1648"/>
    </location>
</feature>
<keyword evidence="6" id="KW-0067">ATP-binding</keyword>
<dbReference type="PANTHER" id="PTHR48041">
    <property type="entry name" value="ABC TRANSPORTER G FAMILY MEMBER 28"/>
    <property type="match status" value="1"/>
</dbReference>
<feature type="transmembrane region" description="Helical" evidence="9">
    <location>
        <begin position="5525"/>
        <end position="5542"/>
    </location>
</feature>
<feature type="transmembrane region" description="Helical" evidence="9">
    <location>
        <begin position="1090"/>
        <end position="1112"/>
    </location>
</feature>
<accession>A0ABQ8IPS4</accession>
<feature type="transmembrane region" description="Helical" evidence="9">
    <location>
        <begin position="5607"/>
        <end position="5632"/>
    </location>
</feature>
<dbReference type="InterPro" id="IPR003593">
    <property type="entry name" value="AAA+_ATPase"/>
</dbReference>
<feature type="transmembrane region" description="Helical" evidence="9">
    <location>
        <begin position="5362"/>
        <end position="5381"/>
    </location>
</feature>
<feature type="transmembrane region" description="Helical" evidence="9">
    <location>
        <begin position="512"/>
        <end position="533"/>
    </location>
</feature>
<feature type="transmembrane region" description="Helical" evidence="9">
    <location>
        <begin position="1986"/>
        <end position="2008"/>
    </location>
</feature>
<feature type="transmembrane region" description="Helical" evidence="9">
    <location>
        <begin position="3118"/>
        <end position="3140"/>
    </location>
</feature>
<feature type="transmembrane region" description="Helical" evidence="9">
    <location>
        <begin position="1133"/>
        <end position="1154"/>
    </location>
</feature>
<dbReference type="NCBIfam" id="NF010167">
    <property type="entry name" value="PRK13648.1"/>
    <property type="match status" value="8"/>
</dbReference>
<keyword evidence="7 9" id="KW-1133">Transmembrane helix</keyword>
<evidence type="ECO:0000256" key="1">
    <source>
        <dbReference type="ARBA" id="ARBA00004141"/>
    </source>
</evidence>
<feature type="transmembrane region" description="Helical" evidence="9">
    <location>
        <begin position="3828"/>
        <end position="3851"/>
    </location>
</feature>
<feature type="transmembrane region" description="Helical" evidence="9">
    <location>
        <begin position="366"/>
        <end position="384"/>
    </location>
</feature>
<feature type="transmembrane region" description="Helical" evidence="9">
    <location>
        <begin position="426"/>
        <end position="444"/>
    </location>
</feature>
<feature type="transmembrane region" description="Helical" evidence="9">
    <location>
        <begin position="1022"/>
        <end position="1048"/>
    </location>
</feature>
<sequence>MDSEKNIKYSNDGYVESFEFELEERPRKDDDILSTQNISLSWRNLSYEVSGWFGKGKKSILKRLNGHVSYGSMNAFLGPSGAGKTTMLNCLNGTLRNGITSDSEIYLNQTEPTQTPIVRFVEQHIHETIIARMTVREILHYAFRFKNPMSKWNQMDQHIRSVLSELLLDETILNNHFEKCSGGEQRRIAIAQELMSLEKPTFLFVDEPTTGLDSNAAVLVMECLRKLADNSRLTILVSIHTPNSDIMSLFDKVFVLAKGGVCIYSGPPENLRDNLKQKISHEFDTEKPPIEEYLEIACEGIQNEFVRKLTDSTLLEQHEKLDAFVDDLRFLSNGVQQRRKWFSIDDLILQLYRVFRITFVAEYKNFLMQFPFFFFLITIITVLFDPNMTHAETCYSFEADDSAFNVTCRDKLHAESLTYDYKMNQWYWLNLVGLAILCMSSLFFNPILKVFRNEHRNQWYSLGTFYWAFMIIRFIELTIMAGFIGLIAYFVIDHLYVDHYQMNWNRLGNFIYFIWLTNFYQQSIGYFICLLLLDKIEVSIVTSYMIAVSEQFFTGYMFDPYKMKNMPSIFLRMSELLSFKTSPNGLMYTMYGLDRCLDEKQISFVLDDFGVNVDTVYSDSYLMIVNIIIFRSLIFIMMVYHFSGINRSKNFIKASKSDAIKCIDYGNLSDQKEEMIDLSKTVRVKKEDELGFEDFSRNKVIVAWRSLTLFGTKSIHEIRSIENEGSDSKIILKNLNGQFRFGTLNALMGPSGAGKTSLLNVLNGRSKTRLSDTTEFYLSKFTPIRVCYLTQEVSGHLLPGLTAKQSLIYASMLKNAMENENLNHEAIAMKILNELDLIDTKDTYVQSCSGGQRKRLALGLELTSVRMPNLICIDEPTSGLDSSSSQTVVSCLRQVAHHNNICIITSIHQPNVEVLTMFDQVYVLAKGGVCVYSGPPSDIRQHLSKVSDRVDRDDIFPVEELIKYSCLNYEDSSVQDLVASSDLQITSQDLIVSEETTPVMDGIPTNRNRFSMKSVRVLMMRYTFYVLGYLWPILCLMYGLYLCFGLTLNILFDHNMIFTDGCVDLQDEFNSTCNQTQDKEDEDFHLDASFIYVCFGYGMFLFLVLVQSAIMFSKEMVFFRNEHRNGWYSTGAFYFMKIWVELLPQIPIFLIYTLLIDIYEPVRPGIYFSIAFYVILGATAVQSVGHLLSIVTMGEFVALVISIPGIEAIFLMVSNLGTPVKRLHYILQFISNFAPTRFGIEAMFLLQYGFDRCGLKEVQKILFKLKMENDEHEHHASFLLQTLIMLIFNLIFYRLVSLLLLIIRFNHFNNRRKRAQRISDFHKNLKPSNVIIPGLQCDTELIIKRIEVFNGKIGRKKTYFAKLMMYILKRNDNHSNRVQTIQFELRENIDTDIDFQLSKKNISLAWRNLCYEVNGPFGSGERKTILKRLNGYVNYNSMNAFLGPSGAGKTTMLSCLNGTNSNGMTIESEIYLNQNEHDNVPNIRYVEQHIHENIIGKMSVGNILHYAFRFKNDSVHWDQMDQHIRSVLSELLLDETILDNHFEKCSGGEQRRIAIAQEMMSLEKPTFLFVDEPTTGLDSNAAVLVMECLRKLADNNRLTILVSIHTPSSDIMNLFNKVFVLAKGGVCIYSGPPENLRNSLKQKINIEFDTEKPPIEEYLEIACKGIQNHLVRQLADSTLLEENEKLNSCVDDLKFQPNGIRQRRKQFRFIDLSLQLYRMFMISFVAEYRNFLMQFPFFFLLISIIACFFDEKITQADVCYSIDHDDNEFNITCRERLYAESLTDEYRMNQWIYLILVSLSIMCMSTLFLNPILKVFRNEHRNQWYSLGTFYLSLTIVRFIELTIIASFISLVAYFAIDHLYIDHYQMNWNRFANFFYFIWLNNCFHQSFGYLICLIFLNKIEVAVITSYLFVISEQFFTGYMFNPYKMKSMPSSFLRLSELLSFKTSPNGLMYTIYALDRCEEETKISFALENFGVNVKTVFQDSYILMINITLVRLLSFIIMVFYFSGIMKSKNFKRSTKFESIKTIDYGELSGLEGNTENLDHTVRIKKEDELEFEDFSRHKIIVAWRSLTLFGTKSIYETRSIENEGSNSKIILRNLNGQFRFGTLNALMGPSGAGKTSLLNVLNGRSKTRLSDTTEFHLSKFTPLRICYLTQEVSGHLLPGLTAKQSLIYASMLKNAMENENLNHEAIAMKILNELDLIDTKDTYVQNCSGGQRKRLALGLELTSVRMPNLICIDEPTSGLDSNSAQVVMSCLRKVAHHHNICIITSIHQPNAEVLVMFDQLYILAKGGVCVYSGSPSDIRQHLSKVSDQMDRDDIFPVEELIKYSCSGYKNDNVQNLSRLSNEYIQSQGIFLSEETTPVLDGIPTNRNRFTLKSVGVLILRYIHYIRGYLWQNMCMMYALYIFFGFSLSVIFDHNMIYRDGCVSLEDEFNSTCNQTQDKDDEDFDLKASFTYICWSYGLFIFLVLLNAATMFSKEIIFFYNEHRNGWYSTGSFYFVKIFIEIIPLIPVIFIYGYIINIYEPIIPGVYYSIIFCLVLGSLASQALGHLIAIITLGDFVALVVSIPAIQTISLLVSNMTTPIKRLHYAFQFLSNFSPTRFGIEAISLLQYGFNRCRRKQVQKLLYRLRMENDEHKHHPSFLMNTVIMLIFIIIFYRIVALLILLTKTNRYENRRKRAQKIANHHRSFKKLNVFIPVNYRCEIIMNDINDNKHLNEQLNRQLPVENISLAWRNLSYEVSGWFGKGKKSILKRLNGHVSYGSMNAFLGPSGAGKTTLLNCLNGTLRNGITSDSEIYLNQAESNQTPVIRFVEQHVHETIIARMTVRETLHYAFRFKNPMSKWNQMNQHILSVLSELLLDKAILDNHFEKCSGGEQRRIAIAQELMSLEKPTFLFVDEPTTGLDSNAAVLVTQSLRKLVDDSRLTILVSIHTPNSDIMSLFDKVFILAKGGVCIYSGPPGDLRDNLKKKINDEFDKEIPPIEEYLEIACEGMYNSPFGSKNIRKLADSTLHEQHDQLDSSIDNLKFLQNGIRQGRKKFSFADLILQFWRIMKITFVADYKNFLMQFPFFLILITIVASFYDTKMTHANPCYSMNSDENSFNLTCREKLYDEALTDDYLMHQMFEVVLISVSILCMSSLFFHPILKVFRNEHRNQWYSLGTFYWAFSIVSFIELNLVTDFIWVVSYFSIDHLYVDNYQLNWHRFGNYLYFFWLNNFHQQSIGYLLCVIFLNNLEISIVSAYMIATCQQFFTGYMFNPYKMKSFPSIMLQASEALSFKTVPNGLMYTMYGLERCGNETSISFVLEDFGVNVDTVYSDSYILITNIVIIRLLVFILMIFHFSGIIRSKRFVKASRSDAIKCIDYGNLSDQKEVMIDLSKTVRVKKEDELGFEDFSRHKIIVAWRSLTLFGTKSIYEIRNVEKEGPNSKLILKNLNGQFRFGTLNALMGPSGAGKTSLLNVLNGRSKTRLSDTTEFHLSKFTPIRVCYLTQEVSGHLLPGLTAKQSLIYASMLKNAMENENLNHEAIAMKILQELDLIDTKDTYVQNCSGGQRKRLALGLELTSVRMPNLICIDEPTSGLDSSSAQIVVSCLRQVAHHHNICIITSIHQPNADILAMFDQVYVLAKGGVCVYSGPPSDIRQHLSKVSDRMDREDIFPVEELIKFSCLSYEDSSVQHMVRSTDEKILADNHILSNETVFVMDGIPTNKNRFILKSIWALILRYAFYVRGYLWKILALMYFLYISFGFLISIVFDKNMVFSDGCVNMEDEMNSTCNQTQTEEDEDFDLKSSFLFVCFCNSIMFFLVLLQAALMFSREIVYFRNEHQNGWYSTGVFYSMKILTEILPMIPALVIFTYLIDIYEPIRPGMFYWMLFFILMAALAAQAFGHLVAILTLGKFVALIISMPAIEVISLLISNMGTPIRRLHYIFQFISNFAPTRFLVEAIVLLQYGFDRCRQKEVQKTLLRFKMEEDEHAHHENYFTYAIIMLIFNILIYRIVAILLLLAKTNRYENRRKRAMRIAVSYQKLQPLNVIIPGLQCHQELTIKQIQQIITSSLTVNYRCEKIMNDINDNHQLNRQLPVENISLAWRNLSYEVSGWFGKGKKSILKRLMFSKEIIFFYNEHRNGWYSTGSFYFVKIFIEIIPLIPVIFIYGYIINIYEPIIPGVYYSIIFCLVLGSLASQALGHLIAIITLGDFVALVVSIPAIQTISLLVSNMTTPIKRLHYAFQFLSNFSPTRFGIEAISLLQYGFNRCRRKQVQKLLYRLRMENDEHKHHPSFLMNTVIMLIFIIIFYRIVALLILLTKTNRYENRRKRAQKIANHHRSFKKLNQIITSSLTVNYRCEKIMNDINDNHNLNEQLNRQLPVENISLAWRNLSYEVSGWFGKGKKSILKRLNGHVSYGSMNAFLGPSGAGKTTLLNCLNGTLRNGITSDSEIYLNQAESNQTPVIRFVEQHVHETIIARMTVREILHYAFRFKNPMSKWNQMDQHIRSVLSELLLDETILDNHFEKCSGGEQRRIAISQELMSLERPTFLFVDEPTTGLDSNAAVLVTKSLRKLVDDSRLTIFVSIHTPNSDIMSLFDKVFILAKGGVCIYSGPPDDLRDNLKKKINDEFDKEIPPIEEYLEIACEGMYNSRTNQDNIRKLADSTLHEQHDQLDSSVDDLKFLQNGIRQGRKKFSFADLILQFWRIMKITFVADYKKFLMQFPFFLILITIVASFYDTKMTHANPCYSMNSDENSFNLTCREKLYDEALTDDYLMHQMFEVVLISVSILCMSSLFFHPILKVFRNEHRNQWYSLGTFYWAFSIVSFIELNLLTDFIWVVSYFSIDHLYVDNYQLNWHRFGNYLYFFWLNNFHQQSIGYLLCVIFLDNLEISIVSAYMIATCQQFFTGYLFNPYKMKSFPSIMLQASEALSFKTVPNGLMYTMYGLERCGNETSISFVLEDFGVNVDTVYSDSYILITNIVIIRLLVFILMIFHFSGIIRSKRFVKASRSDAIKCIDYGNLSDQKEVMIDLSKTVRVKKEDELGFEDFSRHKIIVAWRSLTLFGTKSIYEIRNVEKEGPNSKLILKNLNGQFRFGTLNALMGPSGAGKTSLLNVLNGRSKTRLSDTTEFHLSKFTPIRVCYLTQEVSGHLLPGLTAKQSLIYASMLKNAMENENLNHEAIAMKILQELDLIDTKDTYVQNCSGGQRKRLALGLELTSVRMPNLICIDEPTSGLDSSSAQIVVSCLRQVAHHHNICIITSIHQPNADILAMFDQVYVLAKGGVCVYSGPPSDIRQHLSKVSDRMDREDIFPVEELIKFSCLSYEDSSVQHMVRSTDEKILADNHILSNETVFVMDGIPTNKNRFILKSIWALILRYAFYVRGYLWKILALMYFLYISFGFLISIVFDKNMVFSDGCVNMEDEMNSTCNQTQTEEDEDFDLKSSFLFVCFCNSIMFFLVLLQAALMFSREIVYFRNEHQNGWYSTGVFYSMKILTEILPMIPALVIFTYMIDIYEPIRPGMFYWMLFFILMAALAAQAFGHLVAILTLGKFVALIISMPAIEVISLLISNMGTPIRRLHYIFQFISNFAPTRFLVEAIVLLQYGFDRCRQKEVQKTLLRFKMEEDEHAHHENYFTYAIIMLIFNILIYRIVAILLLLAKTNRYENRRKRAMRIAVSYQKLQPLNVIIPGLQCHQELTIKQIQFYIDDDKILKNYLDNRCLYYLSVQFVIVIKKPSA</sequence>
<keyword evidence="4 9" id="KW-0812">Transmembrane</keyword>
<feature type="transmembrane region" description="Helical" evidence="9">
    <location>
        <begin position="3974"/>
        <end position="3999"/>
    </location>
</feature>
<feature type="domain" description="ABC transporter" evidence="10">
    <location>
        <begin position="5045"/>
        <end position="5280"/>
    </location>
</feature>
<organism evidence="11 12">
    <name type="scientific">Dermatophagoides pteronyssinus</name>
    <name type="common">European house dust mite</name>
    <dbReference type="NCBI Taxonomy" id="6956"/>
    <lineage>
        <taxon>Eukaryota</taxon>
        <taxon>Metazoa</taxon>
        <taxon>Ecdysozoa</taxon>
        <taxon>Arthropoda</taxon>
        <taxon>Chelicerata</taxon>
        <taxon>Arachnida</taxon>
        <taxon>Acari</taxon>
        <taxon>Acariformes</taxon>
        <taxon>Sarcoptiformes</taxon>
        <taxon>Astigmata</taxon>
        <taxon>Psoroptidia</taxon>
        <taxon>Analgoidea</taxon>
        <taxon>Pyroglyphidae</taxon>
        <taxon>Dermatophagoidinae</taxon>
        <taxon>Dermatophagoides</taxon>
    </lineage>
</organism>
<dbReference type="SUPFAM" id="SSF52540">
    <property type="entry name" value="P-loop containing nucleoside triphosphate hydrolases"/>
    <property type="match status" value="8"/>
</dbReference>
<dbReference type="Pfam" id="PF00005">
    <property type="entry name" value="ABC_tran"/>
    <property type="match status" value="8"/>
</dbReference>
<dbReference type="SMART" id="SM00382">
    <property type="entry name" value="AAA"/>
    <property type="match status" value="8"/>
</dbReference>
<feature type="transmembrane region" description="Helical" evidence="9">
    <location>
        <begin position="1731"/>
        <end position="1749"/>
    </location>
</feature>
<comment type="subcellular location">
    <subcellularLocation>
        <location evidence="1">Membrane</location>
        <topology evidence="1">Multi-pass membrane protein</topology>
    </subcellularLocation>
</comment>
<feature type="domain" description="ABC transporter" evidence="10">
    <location>
        <begin position="33"/>
        <end position="283"/>
    </location>
</feature>
<feature type="transmembrane region" description="Helical" evidence="9">
    <location>
        <begin position="2498"/>
        <end position="2521"/>
    </location>
</feature>
<keyword evidence="5" id="KW-0547">Nucleotide-binding</keyword>
<feature type="transmembrane region" description="Helical" evidence="9">
    <location>
        <begin position="3729"/>
        <end position="3748"/>
    </location>
</feature>
<feature type="transmembrane region" description="Helical" evidence="9">
    <location>
        <begin position="4950"/>
        <end position="4975"/>
    </location>
</feature>
<feature type="transmembrane region" description="Helical" evidence="9">
    <location>
        <begin position="4128"/>
        <end position="4150"/>
    </location>
</feature>
<evidence type="ECO:0000256" key="7">
    <source>
        <dbReference type="ARBA" id="ARBA00022989"/>
    </source>
</evidence>
<evidence type="ECO:0000256" key="3">
    <source>
        <dbReference type="ARBA" id="ARBA00022448"/>
    </source>
</evidence>
<dbReference type="Gene3D" id="3.40.50.300">
    <property type="entry name" value="P-loop containing nucleotide triphosphate hydrolases"/>
    <property type="match status" value="8"/>
</dbReference>
<feature type="domain" description="ABC transporter" evidence="10">
    <location>
        <begin position="710"/>
        <end position="951"/>
    </location>
</feature>
<feature type="transmembrane region" description="Helical" evidence="9">
    <location>
        <begin position="1791"/>
        <end position="1809"/>
    </location>
</feature>
<keyword evidence="3" id="KW-0813">Transport</keyword>
<feature type="transmembrane region" description="Helical" evidence="9">
    <location>
        <begin position="1166"/>
        <end position="1184"/>
    </location>
</feature>
<feature type="transmembrane region" description="Helical" evidence="9">
    <location>
        <begin position="2455"/>
        <end position="2477"/>
    </location>
</feature>
<feature type="transmembrane region" description="Helical" evidence="9">
    <location>
        <begin position="5419"/>
        <end position="5441"/>
    </location>
</feature>
<feature type="transmembrane region" description="Helical" evidence="9">
    <location>
        <begin position="1278"/>
        <end position="1303"/>
    </location>
</feature>
<feature type="transmembrane region" description="Helical" evidence="9">
    <location>
        <begin position="2643"/>
        <end position="2667"/>
    </location>
</feature>
<dbReference type="PANTHER" id="PTHR48041:SF139">
    <property type="entry name" value="PROTEIN SCARLET"/>
    <property type="match status" value="1"/>
</dbReference>
<feature type="transmembrane region" description="Helical" evidence="9">
    <location>
        <begin position="3786"/>
        <end position="3808"/>
    </location>
</feature>
<evidence type="ECO:0000313" key="11">
    <source>
        <dbReference type="EMBL" id="KAH9412373.1"/>
    </source>
</evidence>
<evidence type="ECO:0000256" key="4">
    <source>
        <dbReference type="ARBA" id="ARBA00022692"/>
    </source>
</evidence>
<dbReference type="Proteomes" id="UP000887458">
    <property type="component" value="Unassembled WGS sequence"/>
</dbReference>
<feature type="transmembrane region" description="Helical" evidence="9">
    <location>
        <begin position="4156"/>
        <end position="4174"/>
    </location>
</feature>
<dbReference type="InterPro" id="IPR017871">
    <property type="entry name" value="ABC_transporter-like_CS"/>
</dbReference>
<evidence type="ECO:0000256" key="5">
    <source>
        <dbReference type="ARBA" id="ARBA00022741"/>
    </source>
</evidence>
<keyword evidence="8 9" id="KW-0472">Membrane</keyword>
<feature type="transmembrane region" description="Helical" evidence="9">
    <location>
        <begin position="5496"/>
        <end position="5519"/>
    </location>
</feature>
<dbReference type="EMBL" id="NJHN03000131">
    <property type="protein sequence ID" value="KAH9412373.1"/>
    <property type="molecule type" value="Genomic_DNA"/>
</dbReference>
<feature type="transmembrane region" description="Helical" evidence="9">
    <location>
        <begin position="465"/>
        <end position="492"/>
    </location>
</feature>
<feature type="transmembrane region" description="Helical" evidence="9">
    <location>
        <begin position="5461"/>
        <end position="5484"/>
    </location>
</feature>
<feature type="transmembrane region" description="Helical" evidence="9">
    <location>
        <begin position="1196"/>
        <end position="1217"/>
    </location>
</feature>
<reference evidence="11 12" key="1">
    <citation type="journal article" date="2018" name="J. Allergy Clin. Immunol.">
        <title>High-quality assembly of Dermatophagoides pteronyssinus genome and transcriptome reveals a wide range of novel allergens.</title>
        <authorList>
            <person name="Liu X.Y."/>
            <person name="Yang K.Y."/>
            <person name="Wang M.Q."/>
            <person name="Kwok J.S."/>
            <person name="Zeng X."/>
            <person name="Yang Z."/>
            <person name="Xiao X.J."/>
            <person name="Lau C.P."/>
            <person name="Li Y."/>
            <person name="Huang Z.M."/>
            <person name="Ba J.G."/>
            <person name="Yim A.K."/>
            <person name="Ouyang C.Y."/>
            <person name="Ngai S.M."/>
            <person name="Chan T.F."/>
            <person name="Leung E.L."/>
            <person name="Liu L."/>
            <person name="Liu Z.G."/>
            <person name="Tsui S.K."/>
        </authorList>
    </citation>
    <scope>NUCLEOTIDE SEQUENCE [LARGE SCALE GENOMIC DNA]</scope>
    <source>
        <strain evidence="11">Derp</strain>
    </source>
</reference>
<feature type="transmembrane region" description="Helical" evidence="9">
    <location>
        <begin position="540"/>
        <end position="558"/>
    </location>
</feature>
<feature type="domain" description="ABC transporter" evidence="10">
    <location>
        <begin position="2724"/>
        <end position="2974"/>
    </location>
</feature>
<feature type="transmembrane region" description="Helical" evidence="9">
    <location>
        <begin position="2527"/>
        <end position="2545"/>
    </location>
</feature>
<feature type="transmembrane region" description="Helical" evidence="9">
    <location>
        <begin position="4695"/>
        <end position="4713"/>
    </location>
</feature>
<evidence type="ECO:0000259" key="10">
    <source>
        <dbReference type="PROSITE" id="PS50893"/>
    </source>
</evidence>
<feature type="transmembrane region" description="Helical" evidence="9">
    <location>
        <begin position="4794"/>
        <end position="4821"/>
    </location>
</feature>
<protein>
    <recommendedName>
        <fullName evidence="10">ABC transporter domain-containing protein</fullName>
    </recommendedName>
</protein>
<comment type="caution">
    <text evidence="11">The sequence shown here is derived from an EMBL/GenBank/DDBJ whole genome shotgun (WGS) entry which is preliminary data.</text>
</comment>
<dbReference type="InterPro" id="IPR050352">
    <property type="entry name" value="ABCG_transporters"/>
</dbReference>
<evidence type="ECO:0000256" key="9">
    <source>
        <dbReference type="SAM" id="Phobius"/>
    </source>
</evidence>
<feature type="transmembrane region" description="Helical" evidence="9">
    <location>
        <begin position="1877"/>
        <end position="1898"/>
    </location>
</feature>
<feature type="transmembrane region" description="Helical" evidence="9">
    <location>
        <begin position="4751"/>
        <end position="4773"/>
    </location>
</feature>